<protein>
    <submittedName>
        <fullName evidence="2">RmlC-like cupin family protein</fullName>
    </submittedName>
</protein>
<dbReference type="RefSeq" id="WP_354554402.1">
    <property type="nucleotide sequence ID" value="NZ_JBEPMB010000001.1"/>
</dbReference>
<feature type="domain" description="Cupin type-2" evidence="1">
    <location>
        <begin position="44"/>
        <end position="113"/>
    </location>
</feature>
<dbReference type="Gene3D" id="2.60.120.10">
    <property type="entry name" value="Jelly Rolls"/>
    <property type="match status" value="1"/>
</dbReference>
<dbReference type="CDD" id="cd02210">
    <property type="entry name" value="cupin_BLR2406-like"/>
    <property type="match status" value="1"/>
</dbReference>
<evidence type="ECO:0000259" key="1">
    <source>
        <dbReference type="Pfam" id="PF07883"/>
    </source>
</evidence>
<dbReference type="Pfam" id="PF07883">
    <property type="entry name" value="Cupin_2"/>
    <property type="match status" value="1"/>
</dbReference>
<organism evidence="2 3">
    <name type="scientific">Rhizobium aquaticum</name>
    <dbReference type="NCBI Taxonomy" id="1549636"/>
    <lineage>
        <taxon>Bacteria</taxon>
        <taxon>Pseudomonadati</taxon>
        <taxon>Pseudomonadota</taxon>
        <taxon>Alphaproteobacteria</taxon>
        <taxon>Hyphomicrobiales</taxon>
        <taxon>Rhizobiaceae</taxon>
        <taxon>Rhizobium/Agrobacterium group</taxon>
        <taxon>Rhizobium</taxon>
    </lineage>
</organism>
<dbReference type="InterPro" id="IPR013096">
    <property type="entry name" value="Cupin_2"/>
</dbReference>
<gene>
    <name evidence="2" type="ORF">ABID16_000218</name>
</gene>
<dbReference type="InterPro" id="IPR011051">
    <property type="entry name" value="RmlC_Cupin_sf"/>
</dbReference>
<keyword evidence="3" id="KW-1185">Reference proteome</keyword>
<comment type="caution">
    <text evidence="2">The sequence shown here is derived from an EMBL/GenBank/DDBJ whole genome shotgun (WGS) entry which is preliminary data.</text>
</comment>
<dbReference type="EMBL" id="JBEPMB010000001">
    <property type="protein sequence ID" value="MET3611913.1"/>
    <property type="molecule type" value="Genomic_DNA"/>
</dbReference>
<accession>A0ABV2IU69</accession>
<dbReference type="PIRSF" id="PIRSF037087">
    <property type="entry name" value="UCP037087"/>
    <property type="match status" value="1"/>
</dbReference>
<dbReference type="InterPro" id="IPR014710">
    <property type="entry name" value="RmlC-like_jellyroll"/>
</dbReference>
<dbReference type="Proteomes" id="UP001549047">
    <property type="component" value="Unassembled WGS sequence"/>
</dbReference>
<reference evidence="2 3" key="1">
    <citation type="submission" date="2024-06" db="EMBL/GenBank/DDBJ databases">
        <title>Genomic Encyclopedia of Type Strains, Phase IV (KMG-IV): sequencing the most valuable type-strain genomes for metagenomic binning, comparative biology and taxonomic classification.</title>
        <authorList>
            <person name="Goeker M."/>
        </authorList>
    </citation>
    <scope>NUCLEOTIDE SEQUENCE [LARGE SCALE GENOMIC DNA]</scope>
    <source>
        <strain evidence="2 3">DSM 29780</strain>
    </source>
</reference>
<dbReference type="InterPro" id="IPR017102">
    <property type="entry name" value="UCP037087"/>
</dbReference>
<proteinExistence type="predicted"/>
<dbReference type="SUPFAM" id="SSF51182">
    <property type="entry name" value="RmlC-like cupins"/>
    <property type="match status" value="1"/>
</dbReference>
<dbReference type="PANTHER" id="PTHR40112:SF1">
    <property type="entry name" value="H2HPP ISOMERASE"/>
    <property type="match status" value="1"/>
</dbReference>
<dbReference type="PANTHER" id="PTHR40112">
    <property type="entry name" value="H2HPP ISOMERASE"/>
    <property type="match status" value="1"/>
</dbReference>
<sequence length="137" mass="14483">MSSGNDPECKLIRPAQAYDGKQGFSYVEGISAETTGSTGIAMMLLTVPPGGRAKAHLHEAHETAIYVLSGEATTYWGAELENATVTRAGDMFYIPAGVPHLPVNTGTEPCSAIIARTDPREQESVVLLPELDGVVPN</sequence>
<name>A0ABV2IU69_9HYPH</name>
<dbReference type="InterPro" id="IPR052535">
    <property type="entry name" value="Bacilysin_H2HPP_isomerase"/>
</dbReference>
<evidence type="ECO:0000313" key="2">
    <source>
        <dbReference type="EMBL" id="MET3611913.1"/>
    </source>
</evidence>
<evidence type="ECO:0000313" key="3">
    <source>
        <dbReference type="Proteomes" id="UP001549047"/>
    </source>
</evidence>